<dbReference type="InParanoid" id="A0A061EFZ8"/>
<evidence type="ECO:0000256" key="6">
    <source>
        <dbReference type="ARBA" id="ARBA00022617"/>
    </source>
</evidence>
<dbReference type="GO" id="GO:0004601">
    <property type="term" value="F:peroxidase activity"/>
    <property type="evidence" value="ECO:0000318"/>
    <property type="project" value="GO_Central"/>
</dbReference>
<comment type="cofactor">
    <cofactor evidence="11">
        <name>Ca(2+)</name>
        <dbReference type="ChEBI" id="CHEBI:29108"/>
    </cofactor>
    <text evidence="11">Binds 2 calcium ions per subunit.</text>
</comment>
<feature type="signal peptide" evidence="15">
    <location>
        <begin position="1"/>
        <end position="31"/>
    </location>
</feature>
<feature type="binding site" evidence="11">
    <location>
        <position position="83"/>
    </location>
    <ligand>
        <name>Ca(2+)</name>
        <dbReference type="ChEBI" id="CHEBI:29108"/>
        <label>1</label>
    </ligand>
</feature>
<feature type="binding site" evidence="11">
    <location>
        <position position="81"/>
    </location>
    <ligand>
        <name>Ca(2+)</name>
        <dbReference type="ChEBI" id="CHEBI:29108"/>
        <label>1</label>
    </ligand>
</feature>
<dbReference type="InterPro" id="IPR002016">
    <property type="entry name" value="Haem_peroxidase"/>
</dbReference>
<feature type="binding site" evidence="11">
    <location>
        <position position="79"/>
    </location>
    <ligand>
        <name>Ca(2+)</name>
        <dbReference type="ChEBI" id="CHEBI:29108"/>
        <label>1</label>
    </ligand>
</feature>
<evidence type="ECO:0000313" key="18">
    <source>
        <dbReference type="Proteomes" id="UP000026915"/>
    </source>
</evidence>
<dbReference type="GO" id="GO:0046872">
    <property type="term" value="F:metal ion binding"/>
    <property type="evidence" value="ECO:0007669"/>
    <property type="project" value="UniProtKB-KW"/>
</dbReference>
<dbReference type="Proteomes" id="UP000026915">
    <property type="component" value="Chromosome 2"/>
</dbReference>
<dbReference type="STRING" id="3641.A0A061EFZ8"/>
<evidence type="ECO:0000256" key="8">
    <source>
        <dbReference type="ARBA" id="ARBA00023002"/>
    </source>
</evidence>
<dbReference type="PROSITE" id="PS00436">
    <property type="entry name" value="PEROXIDASE_2"/>
    <property type="match status" value="1"/>
</dbReference>
<keyword evidence="8" id="KW-0560">Oxidoreductase</keyword>
<evidence type="ECO:0000256" key="11">
    <source>
        <dbReference type="PIRSR" id="PIRSR600823-3"/>
    </source>
</evidence>
<feature type="chain" id="PRO_5001597177" description="peroxidase" evidence="15">
    <location>
        <begin position="32"/>
        <end position="431"/>
    </location>
</feature>
<evidence type="ECO:0000256" key="13">
    <source>
        <dbReference type="PIRSR" id="PIRSR600823-5"/>
    </source>
</evidence>
<protein>
    <recommendedName>
        <fullName evidence="4">peroxidase</fullName>
        <ecNumber evidence="4">1.11.1.7</ecNumber>
    </recommendedName>
</protein>
<comment type="cofactor">
    <cofactor evidence="2">
        <name>heme b</name>
        <dbReference type="ChEBI" id="CHEBI:60344"/>
    </cofactor>
</comment>
<feature type="binding site" evidence="11">
    <location>
        <position position="77"/>
    </location>
    <ligand>
        <name>Ca(2+)</name>
        <dbReference type="ChEBI" id="CHEBI:29108"/>
        <label>1</label>
    </ligand>
</feature>
<feature type="binding site" evidence="11">
    <location>
        <position position="95"/>
    </location>
    <ligand>
        <name>Ca(2+)</name>
        <dbReference type="ChEBI" id="CHEBI:29108"/>
        <label>1</label>
    </ligand>
</feature>
<evidence type="ECO:0000256" key="2">
    <source>
        <dbReference type="ARBA" id="ARBA00001970"/>
    </source>
</evidence>
<feature type="binding site" evidence="11">
    <location>
        <position position="74"/>
    </location>
    <ligand>
        <name>Ca(2+)</name>
        <dbReference type="ChEBI" id="CHEBI:29108"/>
        <label>1</label>
    </ligand>
</feature>
<dbReference type="InterPro" id="IPR010255">
    <property type="entry name" value="Haem_peroxidase_sf"/>
</dbReference>
<organism evidence="17 18">
    <name type="scientific">Theobroma cacao</name>
    <name type="common">Cacao</name>
    <name type="synonym">Cocoa</name>
    <dbReference type="NCBI Taxonomy" id="3641"/>
    <lineage>
        <taxon>Eukaryota</taxon>
        <taxon>Viridiplantae</taxon>
        <taxon>Streptophyta</taxon>
        <taxon>Embryophyta</taxon>
        <taxon>Tracheophyta</taxon>
        <taxon>Spermatophyta</taxon>
        <taxon>Magnoliopsida</taxon>
        <taxon>eudicotyledons</taxon>
        <taxon>Gunneridae</taxon>
        <taxon>Pentapetalae</taxon>
        <taxon>rosids</taxon>
        <taxon>malvids</taxon>
        <taxon>Malvales</taxon>
        <taxon>Malvaceae</taxon>
        <taxon>Byttnerioideae</taxon>
        <taxon>Theobroma</taxon>
    </lineage>
</organism>
<evidence type="ECO:0000256" key="15">
    <source>
        <dbReference type="SAM" id="SignalP"/>
    </source>
</evidence>
<feature type="active site" description="Proton acceptor" evidence="10">
    <location>
        <position position="73"/>
    </location>
</feature>
<evidence type="ECO:0000256" key="12">
    <source>
        <dbReference type="PIRSR" id="PIRSR600823-4"/>
    </source>
</evidence>
<dbReference type="Gramene" id="EOY01184">
    <property type="protein sequence ID" value="EOY01184"/>
    <property type="gene ID" value="TCM_011131"/>
</dbReference>
<dbReference type="GO" id="GO:0071456">
    <property type="term" value="P:cellular response to hypoxia"/>
    <property type="evidence" value="ECO:0000318"/>
    <property type="project" value="GO_Central"/>
</dbReference>
<feature type="disulfide bond" evidence="13">
    <location>
        <begin position="75"/>
        <end position="80"/>
    </location>
</feature>
<keyword evidence="18" id="KW-1185">Reference proteome</keyword>
<evidence type="ECO:0000313" key="17">
    <source>
        <dbReference type="EMBL" id="EOY01184.1"/>
    </source>
</evidence>
<dbReference type="InterPro" id="IPR000823">
    <property type="entry name" value="Peroxidase_pln"/>
</dbReference>
<evidence type="ECO:0000256" key="1">
    <source>
        <dbReference type="ARBA" id="ARBA00000189"/>
    </source>
</evidence>
<dbReference type="GO" id="GO:0009505">
    <property type="term" value="C:plant-type cell wall"/>
    <property type="evidence" value="ECO:0000318"/>
    <property type="project" value="GO_Central"/>
</dbReference>
<dbReference type="GO" id="GO:0140825">
    <property type="term" value="F:lactoperoxidase activity"/>
    <property type="evidence" value="ECO:0007669"/>
    <property type="project" value="UniProtKB-EC"/>
</dbReference>
<evidence type="ECO:0000256" key="5">
    <source>
        <dbReference type="ARBA" id="ARBA00022559"/>
    </source>
</evidence>
<dbReference type="EC" id="1.11.1.7" evidence="4"/>
<evidence type="ECO:0000256" key="3">
    <source>
        <dbReference type="ARBA" id="ARBA00002322"/>
    </source>
</evidence>
<dbReference type="HOGENOM" id="CLU_636809_0_0_1"/>
<keyword evidence="9" id="KW-0408">Iron</keyword>
<dbReference type="GO" id="GO:0006979">
    <property type="term" value="P:response to oxidative stress"/>
    <property type="evidence" value="ECO:0007669"/>
    <property type="project" value="InterPro"/>
</dbReference>
<keyword evidence="13" id="KW-1015">Disulfide bond</keyword>
<dbReference type="PRINTS" id="PR00461">
    <property type="entry name" value="PLPEROXIDASE"/>
</dbReference>
<dbReference type="Pfam" id="PF00141">
    <property type="entry name" value="peroxidase"/>
    <property type="match status" value="2"/>
</dbReference>
<comment type="function">
    <text evidence="3">Removal of H(2)O(2), oxidation of toxic reductants, biosynthesis and degradation of lignin, suberization, auxin catabolism, response to environmental stresses such as wounding, pathogen attack and oxidative stress. These functions might be dependent on each isozyme/isoform in each plant tissue.</text>
</comment>
<dbReference type="eggNOG" id="ENOG502QSXF">
    <property type="taxonomic scope" value="Eukaryota"/>
</dbReference>
<feature type="domain" description="Plant heme peroxidase family profile" evidence="16">
    <location>
        <begin position="32"/>
        <end position="409"/>
    </location>
</feature>
<name>A0A061EFZ8_THECC</name>
<dbReference type="Gene3D" id="1.10.520.10">
    <property type="match status" value="2"/>
</dbReference>
<dbReference type="EMBL" id="CM001880">
    <property type="protein sequence ID" value="EOY01184.1"/>
    <property type="molecule type" value="Genomic_DNA"/>
</dbReference>
<feature type="site" description="Transition state stabilizer" evidence="12">
    <location>
        <position position="69"/>
    </location>
</feature>
<keyword evidence="6" id="KW-0349">Heme</keyword>
<dbReference type="SUPFAM" id="SSF48113">
    <property type="entry name" value="Heme-dependent peroxidases"/>
    <property type="match status" value="2"/>
</dbReference>
<evidence type="ECO:0000256" key="9">
    <source>
        <dbReference type="ARBA" id="ARBA00023004"/>
    </source>
</evidence>
<reference evidence="17 18" key="1">
    <citation type="journal article" date="2013" name="Genome Biol.">
        <title>The genome sequence of the most widely cultivated cacao type and its use to identify candidate genes regulating pod color.</title>
        <authorList>
            <person name="Motamayor J.C."/>
            <person name="Mockaitis K."/>
            <person name="Schmutz J."/>
            <person name="Haiminen N."/>
            <person name="Iii D.L."/>
            <person name="Cornejo O."/>
            <person name="Findley S.D."/>
            <person name="Zheng P."/>
            <person name="Utro F."/>
            <person name="Royaert S."/>
            <person name="Saski C."/>
            <person name="Jenkins J."/>
            <person name="Podicheti R."/>
            <person name="Zhao M."/>
            <person name="Scheffler B.E."/>
            <person name="Stack J.C."/>
            <person name="Feltus F.A."/>
            <person name="Mustiga G.M."/>
            <person name="Amores F."/>
            <person name="Phillips W."/>
            <person name="Marelli J.P."/>
            <person name="May G.D."/>
            <person name="Shapiro H."/>
            <person name="Ma J."/>
            <person name="Bustamante C.D."/>
            <person name="Schnell R.J."/>
            <person name="Main D."/>
            <person name="Gilbert D."/>
            <person name="Parida L."/>
            <person name="Kuhn D.N."/>
        </authorList>
    </citation>
    <scope>NUCLEOTIDE SEQUENCE [LARGE SCALE GENOMIC DNA]</scope>
    <source>
        <strain evidence="18">cv. Matina 1-6</strain>
    </source>
</reference>
<evidence type="ECO:0000256" key="4">
    <source>
        <dbReference type="ARBA" id="ARBA00012313"/>
    </source>
</evidence>
<evidence type="ECO:0000256" key="14">
    <source>
        <dbReference type="RuleBase" id="RU004241"/>
    </source>
</evidence>
<evidence type="ECO:0000256" key="7">
    <source>
        <dbReference type="ARBA" id="ARBA00022723"/>
    </source>
</evidence>
<dbReference type="PROSITE" id="PS50873">
    <property type="entry name" value="PEROXIDASE_4"/>
    <property type="match status" value="1"/>
</dbReference>
<accession>A0A061EFZ8</accession>
<proteinExistence type="inferred from homology"/>
<dbReference type="GO" id="GO:0020037">
    <property type="term" value="F:heme binding"/>
    <property type="evidence" value="ECO:0007669"/>
    <property type="project" value="InterPro"/>
</dbReference>
<comment type="catalytic activity">
    <reaction evidence="1">
        <text>2 a phenolic donor + H2O2 = 2 a phenolic radical donor + 2 H2O</text>
        <dbReference type="Rhea" id="RHEA:56136"/>
        <dbReference type="ChEBI" id="CHEBI:15377"/>
        <dbReference type="ChEBI" id="CHEBI:16240"/>
        <dbReference type="ChEBI" id="CHEBI:139520"/>
        <dbReference type="ChEBI" id="CHEBI:139521"/>
        <dbReference type="EC" id="1.11.1.7"/>
    </reaction>
</comment>
<evidence type="ECO:0000259" key="16">
    <source>
        <dbReference type="PROSITE" id="PS50873"/>
    </source>
</evidence>
<keyword evidence="5 17" id="KW-0575">Peroxidase</keyword>
<comment type="similarity">
    <text evidence="14">Belongs to the peroxidase family.</text>
</comment>
<keyword evidence="15" id="KW-0732">Signal</keyword>
<sequence>MAIAVTNSMSSLASRAAAVVMLLRFSRACQAQLSSTFYENTCSNALSTIRTVIRTAIARERRMAASLIRLHFHDCFVQGCDASILLNDAPSITSEKNVLQNKDSERGYEVIDKAKSDVEKICPGVVSCADILAVAARDASEYVARGFLFVLIKMAGKFGTKFEIPHFDGTNFALWKLKMHAVLVKDGCAVALSTKKDKPEGMTDKQFAERAEIALANLQLALEDNVLFNMETETSAKGIVVVTKGELKGNLYRFSGETFVGEATITRDKSDLSMMGGPSWTVKLGKRDSTTASISLVTSQLPHFIANLESLIDLFENKGLSPRDMVTLSGLIYNNASDIDARLASTCKHCCPAALGNGDGNFAALDLVMPNSFDNNCFKNKMQKKSILELDQVLFSGGSTDNIISEYSRTFILSSLIFQLPRSKWELSNFL</sequence>
<dbReference type="PANTHER" id="PTHR31388">
    <property type="entry name" value="PEROXIDASE 72-RELATED"/>
    <property type="match status" value="1"/>
</dbReference>
<dbReference type="PRINTS" id="PR00458">
    <property type="entry name" value="PEROXIDASE"/>
</dbReference>
<keyword evidence="11" id="KW-0106">Calcium</keyword>
<feature type="disulfide bond" evidence="13">
    <location>
        <begin position="42"/>
        <end position="122"/>
    </location>
</feature>
<dbReference type="PANTHER" id="PTHR31388:SF115">
    <property type="entry name" value="PEROXIDASE 5"/>
    <property type="match status" value="1"/>
</dbReference>
<keyword evidence="7 11" id="KW-0479">Metal-binding</keyword>
<dbReference type="AlphaFoldDB" id="A0A061EFZ8"/>
<gene>
    <name evidence="17" type="ORF">TCM_011131</name>
</gene>
<dbReference type="InterPro" id="IPR019794">
    <property type="entry name" value="Peroxidases_AS"/>
</dbReference>
<dbReference type="Gene3D" id="1.10.420.10">
    <property type="entry name" value="Peroxidase, domain 2"/>
    <property type="match status" value="1"/>
</dbReference>
<evidence type="ECO:0000256" key="10">
    <source>
        <dbReference type="PIRSR" id="PIRSR600823-1"/>
    </source>
</evidence>